<organism evidence="10">
    <name type="scientific">Ziziphus jujuba</name>
    <name type="common">Chinese jujube</name>
    <name type="synonym">Ziziphus sativa</name>
    <dbReference type="NCBI Taxonomy" id="326968"/>
    <lineage>
        <taxon>Eukaryota</taxon>
        <taxon>Viridiplantae</taxon>
        <taxon>Streptophyta</taxon>
        <taxon>Embryophyta</taxon>
        <taxon>Tracheophyta</taxon>
        <taxon>Spermatophyta</taxon>
        <taxon>Magnoliopsida</taxon>
        <taxon>eudicotyledons</taxon>
        <taxon>Gunneridae</taxon>
        <taxon>Pentapetalae</taxon>
        <taxon>rosids</taxon>
        <taxon>fabids</taxon>
        <taxon>Rosales</taxon>
        <taxon>Rhamnaceae</taxon>
        <taxon>Paliureae</taxon>
        <taxon>Ziziphus</taxon>
    </lineage>
</organism>
<dbReference type="Pfam" id="PF00010">
    <property type="entry name" value="HLH"/>
    <property type="match status" value="1"/>
</dbReference>
<protein>
    <submittedName>
        <fullName evidence="10 12">Actin-depolymerizing factor 1</fullName>
    </submittedName>
</protein>
<feature type="domain" description="ADF-H" evidence="9">
    <location>
        <begin position="205"/>
        <end position="339"/>
    </location>
</feature>
<keyword evidence="7" id="KW-0539">Nucleus</keyword>
<comment type="subcellular location">
    <subcellularLocation>
        <location evidence="1">Nucleus</location>
    </subcellularLocation>
</comment>
<dbReference type="CDD" id="cd11393">
    <property type="entry name" value="bHLH_AtbHLH_like"/>
    <property type="match status" value="1"/>
</dbReference>
<evidence type="ECO:0000256" key="3">
    <source>
        <dbReference type="ARBA" id="ARBA00023015"/>
    </source>
</evidence>
<dbReference type="SUPFAM" id="SSF55753">
    <property type="entry name" value="Actin depolymerizing proteins"/>
    <property type="match status" value="1"/>
</dbReference>
<dbReference type="GeneID" id="107413530"/>
<evidence type="ECO:0000256" key="2">
    <source>
        <dbReference type="ARBA" id="ARBA00006844"/>
    </source>
</evidence>
<keyword evidence="5" id="KW-0804">Transcription</keyword>
<dbReference type="GO" id="GO:0046983">
    <property type="term" value="F:protein dimerization activity"/>
    <property type="evidence" value="ECO:0007669"/>
    <property type="project" value="InterPro"/>
</dbReference>
<dbReference type="InterPro" id="IPR045239">
    <property type="entry name" value="bHLH95_bHLH"/>
</dbReference>
<dbReference type="KEGG" id="zju:107413530"/>
<dbReference type="InterPro" id="IPR011598">
    <property type="entry name" value="bHLH_dom"/>
</dbReference>
<feature type="domain" description="BHLH" evidence="8">
    <location>
        <begin position="127"/>
        <end position="176"/>
    </location>
</feature>
<keyword evidence="3" id="KW-0805">Transcription regulation</keyword>
<name>A0A0U4JRK1_ZIZJJ</name>
<dbReference type="PROSITE" id="PS51263">
    <property type="entry name" value="ADF_H"/>
    <property type="match status" value="1"/>
</dbReference>
<evidence type="ECO:0000256" key="7">
    <source>
        <dbReference type="ARBA" id="ARBA00023242"/>
    </source>
</evidence>
<evidence type="ECO:0000259" key="9">
    <source>
        <dbReference type="PROSITE" id="PS51263"/>
    </source>
</evidence>
<dbReference type="EMBL" id="KT381859">
    <property type="protein sequence ID" value="ALY11029.1"/>
    <property type="molecule type" value="mRNA"/>
</dbReference>
<dbReference type="GO" id="GO:0005634">
    <property type="term" value="C:nucleus"/>
    <property type="evidence" value="ECO:0007669"/>
    <property type="project" value="UniProtKB-SubCell"/>
</dbReference>
<dbReference type="InterPro" id="IPR002108">
    <property type="entry name" value="ADF-H"/>
</dbReference>
<dbReference type="GO" id="GO:0003677">
    <property type="term" value="F:DNA binding"/>
    <property type="evidence" value="ECO:0007669"/>
    <property type="project" value="UniProtKB-KW"/>
</dbReference>
<dbReference type="SMART" id="SM00102">
    <property type="entry name" value="ADF"/>
    <property type="match status" value="1"/>
</dbReference>
<dbReference type="GO" id="GO:0003779">
    <property type="term" value="F:actin binding"/>
    <property type="evidence" value="ECO:0007669"/>
    <property type="project" value="UniProtKB-KW"/>
</dbReference>
<evidence type="ECO:0000256" key="6">
    <source>
        <dbReference type="ARBA" id="ARBA00023203"/>
    </source>
</evidence>
<accession>A0A0U4JRK1</accession>
<dbReference type="InterPro" id="IPR017904">
    <property type="entry name" value="ADF/Cofilin"/>
</dbReference>
<keyword evidence="4" id="KW-0238">DNA-binding</keyword>
<gene>
    <name evidence="10 12" type="primary">ACT1</name>
    <name evidence="12" type="synonym">LOC107413530</name>
</gene>
<evidence type="ECO:0000256" key="4">
    <source>
        <dbReference type="ARBA" id="ARBA00023125"/>
    </source>
</evidence>
<evidence type="ECO:0000259" key="8">
    <source>
        <dbReference type="PROSITE" id="PS50888"/>
    </source>
</evidence>
<dbReference type="PANTHER" id="PTHR11913">
    <property type="entry name" value="COFILIN-RELATED"/>
    <property type="match status" value="1"/>
</dbReference>
<dbReference type="PROSITE" id="PS50888">
    <property type="entry name" value="BHLH"/>
    <property type="match status" value="1"/>
</dbReference>
<dbReference type="GO" id="GO:0030042">
    <property type="term" value="P:actin filament depolymerization"/>
    <property type="evidence" value="ECO:0007669"/>
    <property type="project" value="InterPro"/>
</dbReference>
<dbReference type="InterPro" id="IPR036638">
    <property type="entry name" value="HLH_DNA-bd_sf"/>
</dbReference>
<proteinExistence type="evidence at transcript level"/>
<keyword evidence="6" id="KW-0009">Actin-binding</keyword>
<evidence type="ECO:0000313" key="11">
    <source>
        <dbReference type="Proteomes" id="UP001652623"/>
    </source>
</evidence>
<dbReference type="RefSeq" id="NP_001310792.1">
    <property type="nucleotide sequence ID" value="NM_001323863.1"/>
</dbReference>
<evidence type="ECO:0000313" key="10">
    <source>
        <dbReference type="EMBL" id="ALY11029.1"/>
    </source>
</evidence>
<sequence>MFLNSSAFCMDSEVLDNDNQIRAEAYSFPIQSSYTVTHQPGFPTTLHHDENISHQSMRLGKKILAPQFDTAIQNARKRPIEVDELLPKNDIGELIGNQSTDMSEWRKIKRNKTTNFEHQWQEGSTRIQQQRLLVPTVRRTQKLSDKITALQKLVSPYGKTDTASVLQEASGYIKLLQDQIRNLFRMLSSSYDSVRGLQPVQANAASGMAVHDDCKLKFLELKAKRTYRFIVFKIEEKQKQVVVEKLGEPSQSYEDFSASLPANECRYAVYDFDFVTEENCQKSRIIFIAWSPDASRVRSKMIYASSKDRFKRELDGIQVELQATDPTEMGLDVIRSRSN</sequence>
<dbReference type="Pfam" id="PF00241">
    <property type="entry name" value="Cofilin_ADF"/>
    <property type="match status" value="1"/>
</dbReference>
<evidence type="ECO:0000313" key="12">
    <source>
        <dbReference type="RefSeq" id="NP_001310792.1"/>
    </source>
</evidence>
<dbReference type="FunFam" id="3.40.20.10:FF:000025">
    <property type="entry name" value="Actin-depolymerizing factor 2"/>
    <property type="match status" value="1"/>
</dbReference>
<dbReference type="Gene3D" id="3.40.20.10">
    <property type="entry name" value="Severin"/>
    <property type="match status" value="1"/>
</dbReference>
<dbReference type="InterPro" id="IPR029006">
    <property type="entry name" value="ADF-H/Gelsolin-like_dom_sf"/>
</dbReference>
<evidence type="ECO:0000256" key="5">
    <source>
        <dbReference type="ARBA" id="ARBA00023163"/>
    </source>
</evidence>
<dbReference type="AlphaFoldDB" id="A0A0U4JRK1"/>
<dbReference type="CDD" id="cd11286">
    <property type="entry name" value="ADF_cofilin_like"/>
    <property type="match status" value="1"/>
</dbReference>
<dbReference type="GO" id="GO:0015629">
    <property type="term" value="C:actin cytoskeleton"/>
    <property type="evidence" value="ECO:0007669"/>
    <property type="project" value="InterPro"/>
</dbReference>
<dbReference type="Gene3D" id="4.10.280.10">
    <property type="entry name" value="Helix-loop-helix DNA-binding domain"/>
    <property type="match status" value="1"/>
</dbReference>
<reference evidence="10" key="1">
    <citation type="submission" date="2015-08" db="EMBL/GenBank/DDBJ databases">
        <authorList>
            <person name="Babu N.S."/>
            <person name="Beckwith C.J."/>
            <person name="Beseler K.G."/>
            <person name="Brison A."/>
            <person name="Carone J.V."/>
            <person name="Caskin T.P."/>
            <person name="Diamond M."/>
            <person name="Durham M.E."/>
            <person name="Foxe J.M."/>
            <person name="Go M."/>
            <person name="Henderson B.A."/>
            <person name="Jones I.B."/>
            <person name="McGettigan J.A."/>
            <person name="Micheletti S.J."/>
            <person name="Nasrallah M.E."/>
            <person name="Ortiz D."/>
            <person name="Piller C.R."/>
            <person name="Privatt S.R."/>
            <person name="Schneider S.L."/>
            <person name="Sharp S."/>
            <person name="Smith T.C."/>
            <person name="Stanton J.D."/>
            <person name="Ullery H.E."/>
            <person name="Wilson R.J."/>
            <person name="Serrano M.G."/>
            <person name="Buck G."/>
            <person name="Lee V."/>
            <person name="Wang Y."/>
            <person name="Carvalho R."/>
            <person name="Voegtly L."/>
            <person name="Shi R."/>
            <person name="Duckworth R."/>
            <person name="Johnson A."/>
            <person name="Loviza R."/>
            <person name="Walstead R."/>
            <person name="Shah Z."/>
            <person name="Kiflezghi M."/>
            <person name="Wade K."/>
            <person name="Ball S.L."/>
            <person name="Bradley K.W."/>
            <person name="Asai D.J."/>
            <person name="Bowman C.A."/>
            <person name="Russell D.A."/>
            <person name="Pope W.H."/>
            <person name="Jacobs-Sera D."/>
            <person name="Hendrix R.W."/>
            <person name="Hatfull G.F."/>
        </authorList>
    </citation>
    <scope>NUCLEOTIDE SEQUENCE</scope>
</reference>
<dbReference type="Proteomes" id="UP001652623">
    <property type="component" value="Chromosome 8"/>
</dbReference>
<keyword evidence="11" id="KW-1185">Reference proteome</keyword>
<evidence type="ECO:0000256" key="1">
    <source>
        <dbReference type="ARBA" id="ARBA00004123"/>
    </source>
</evidence>
<reference evidence="12" key="2">
    <citation type="submission" date="2025-04" db="UniProtKB">
        <authorList>
            <consortium name="RefSeq"/>
        </authorList>
    </citation>
    <scope>IDENTIFICATION</scope>
</reference>
<comment type="similarity">
    <text evidence="2">Belongs to the actin-binding proteins ADF family.</text>
</comment>
<dbReference type="SUPFAM" id="SSF47459">
    <property type="entry name" value="HLH, helix-loop-helix DNA-binding domain"/>
    <property type="match status" value="1"/>
</dbReference>